<keyword evidence="8" id="KW-0677">Repeat</keyword>
<organism evidence="17 18">
    <name type="scientific">Eragrostis curvula</name>
    <name type="common">weeping love grass</name>
    <dbReference type="NCBI Taxonomy" id="38414"/>
    <lineage>
        <taxon>Eukaryota</taxon>
        <taxon>Viridiplantae</taxon>
        <taxon>Streptophyta</taxon>
        <taxon>Embryophyta</taxon>
        <taxon>Tracheophyta</taxon>
        <taxon>Spermatophyta</taxon>
        <taxon>Magnoliopsida</taxon>
        <taxon>Liliopsida</taxon>
        <taxon>Poales</taxon>
        <taxon>Poaceae</taxon>
        <taxon>PACMAD clade</taxon>
        <taxon>Chloridoideae</taxon>
        <taxon>Eragrostideae</taxon>
        <taxon>Eragrostidinae</taxon>
        <taxon>Eragrostis</taxon>
    </lineage>
</organism>
<dbReference type="GO" id="GO:0004674">
    <property type="term" value="F:protein serine/threonine kinase activity"/>
    <property type="evidence" value="ECO:0007669"/>
    <property type="project" value="UniProtKB-KW"/>
</dbReference>
<comment type="caution">
    <text evidence="17">The sequence shown here is derived from an EMBL/GenBank/DDBJ whole genome shotgun (WGS) entry which is preliminary data.</text>
</comment>
<feature type="signal peptide" evidence="15">
    <location>
        <begin position="1"/>
        <end position="25"/>
    </location>
</feature>
<dbReference type="GO" id="GO:0016020">
    <property type="term" value="C:membrane"/>
    <property type="evidence" value="ECO:0007669"/>
    <property type="project" value="UniProtKB-SubCell"/>
</dbReference>
<evidence type="ECO:0000256" key="15">
    <source>
        <dbReference type="SAM" id="SignalP"/>
    </source>
</evidence>
<dbReference type="InterPro" id="IPR003591">
    <property type="entry name" value="Leu-rich_rpt_typical-subtyp"/>
</dbReference>
<comment type="subcellular location">
    <subcellularLocation>
        <location evidence="1">Membrane</location>
        <topology evidence="1">Single-pass membrane protein</topology>
    </subcellularLocation>
</comment>
<dbReference type="InterPro" id="IPR032675">
    <property type="entry name" value="LRR_dom_sf"/>
</dbReference>
<proteinExistence type="predicted"/>
<dbReference type="SUPFAM" id="SSF56112">
    <property type="entry name" value="Protein kinase-like (PK-like)"/>
    <property type="match status" value="1"/>
</dbReference>
<evidence type="ECO:0000256" key="2">
    <source>
        <dbReference type="ARBA" id="ARBA00012513"/>
    </source>
</evidence>
<dbReference type="SUPFAM" id="SSF52058">
    <property type="entry name" value="L domain-like"/>
    <property type="match status" value="1"/>
</dbReference>
<dbReference type="Pfam" id="PF08263">
    <property type="entry name" value="LRRNT_2"/>
    <property type="match status" value="1"/>
</dbReference>
<dbReference type="Gene3D" id="1.10.510.10">
    <property type="entry name" value="Transferase(Phosphotransferase) domain 1"/>
    <property type="match status" value="1"/>
</dbReference>
<dbReference type="FunFam" id="3.80.10.10:FF:000041">
    <property type="entry name" value="LRR receptor-like serine/threonine-protein kinase ERECTA"/>
    <property type="match status" value="1"/>
</dbReference>
<dbReference type="Pfam" id="PF13855">
    <property type="entry name" value="LRR_8"/>
    <property type="match status" value="2"/>
</dbReference>
<evidence type="ECO:0000256" key="6">
    <source>
        <dbReference type="ARBA" id="ARBA00022692"/>
    </source>
</evidence>
<dbReference type="Pfam" id="PF00560">
    <property type="entry name" value="LRR_1"/>
    <property type="match status" value="5"/>
</dbReference>
<evidence type="ECO:0000256" key="13">
    <source>
        <dbReference type="ARBA" id="ARBA00023136"/>
    </source>
</evidence>
<name>A0A5J9SH02_9POAL</name>
<dbReference type="Proteomes" id="UP000324897">
    <property type="component" value="Unassembled WGS sequence"/>
</dbReference>
<keyword evidence="13" id="KW-0472">Membrane</keyword>
<evidence type="ECO:0000256" key="11">
    <source>
        <dbReference type="ARBA" id="ARBA00022840"/>
    </source>
</evidence>
<evidence type="ECO:0000256" key="1">
    <source>
        <dbReference type="ARBA" id="ARBA00004167"/>
    </source>
</evidence>
<dbReference type="EMBL" id="RWGY01000869">
    <property type="protein sequence ID" value="TVT98359.1"/>
    <property type="molecule type" value="Genomic_DNA"/>
</dbReference>
<dbReference type="FunFam" id="3.80.10.10:FF:000233">
    <property type="entry name" value="Leucine-rich repeat receptor-like protein kinase TDR"/>
    <property type="match status" value="1"/>
</dbReference>
<keyword evidence="18" id="KW-1185">Reference proteome</keyword>
<evidence type="ECO:0000256" key="8">
    <source>
        <dbReference type="ARBA" id="ARBA00022737"/>
    </source>
</evidence>
<keyword evidence="7 15" id="KW-0732">Signal</keyword>
<evidence type="ECO:0000256" key="5">
    <source>
        <dbReference type="ARBA" id="ARBA00022679"/>
    </source>
</evidence>
<evidence type="ECO:0000256" key="14">
    <source>
        <dbReference type="ARBA" id="ARBA00023180"/>
    </source>
</evidence>
<dbReference type="EC" id="2.7.11.1" evidence="2"/>
<evidence type="ECO:0000256" key="10">
    <source>
        <dbReference type="ARBA" id="ARBA00022777"/>
    </source>
</evidence>
<accession>A0A5J9SH02</accession>
<evidence type="ECO:0000256" key="9">
    <source>
        <dbReference type="ARBA" id="ARBA00022741"/>
    </source>
</evidence>
<dbReference type="InterPro" id="IPR001611">
    <property type="entry name" value="Leu-rich_rpt"/>
</dbReference>
<keyword evidence="10" id="KW-0418">Kinase</keyword>
<keyword evidence="12" id="KW-1133">Transmembrane helix</keyword>
<feature type="domain" description="Leucine-rich repeat-containing N-terminal plant-type" evidence="16">
    <location>
        <begin position="24"/>
        <end position="65"/>
    </location>
</feature>
<keyword evidence="3" id="KW-0723">Serine/threonine-protein kinase</keyword>
<dbReference type="FunFam" id="3.80.10.10:FF:000400">
    <property type="entry name" value="Nuclear pore complex protein NUP107"/>
    <property type="match status" value="1"/>
</dbReference>
<keyword evidence="4" id="KW-0433">Leucine-rich repeat</keyword>
<reference evidence="17 18" key="1">
    <citation type="journal article" date="2019" name="Sci. Rep.">
        <title>A high-quality genome of Eragrostis curvula grass provides insights into Poaceae evolution and supports new strategies to enhance forage quality.</title>
        <authorList>
            <person name="Carballo J."/>
            <person name="Santos B.A.C.M."/>
            <person name="Zappacosta D."/>
            <person name="Garbus I."/>
            <person name="Selva J.P."/>
            <person name="Gallo C.A."/>
            <person name="Diaz A."/>
            <person name="Albertini E."/>
            <person name="Caccamo M."/>
            <person name="Echenique V."/>
        </authorList>
    </citation>
    <scope>NUCLEOTIDE SEQUENCE [LARGE SCALE GENOMIC DNA]</scope>
    <source>
        <strain evidence="18">cv. Victoria</strain>
        <tissue evidence="17">Leaf</tissue>
    </source>
</reference>
<dbReference type="InterPro" id="IPR011009">
    <property type="entry name" value="Kinase-like_dom_sf"/>
</dbReference>
<evidence type="ECO:0000256" key="3">
    <source>
        <dbReference type="ARBA" id="ARBA00022527"/>
    </source>
</evidence>
<keyword evidence="5" id="KW-0808">Transferase</keyword>
<dbReference type="GO" id="GO:0005524">
    <property type="term" value="F:ATP binding"/>
    <property type="evidence" value="ECO:0007669"/>
    <property type="project" value="UniProtKB-KW"/>
</dbReference>
<feature type="non-terminal residue" evidence="17">
    <location>
        <position position="1"/>
    </location>
</feature>
<feature type="chain" id="PRO_5023839664" description="non-specific serine/threonine protein kinase" evidence="15">
    <location>
        <begin position="26"/>
        <end position="718"/>
    </location>
</feature>
<keyword evidence="11" id="KW-0067">ATP-binding</keyword>
<evidence type="ECO:0000256" key="4">
    <source>
        <dbReference type="ARBA" id="ARBA00022614"/>
    </source>
</evidence>
<dbReference type="InterPro" id="IPR013210">
    <property type="entry name" value="LRR_N_plant-typ"/>
</dbReference>
<evidence type="ECO:0000256" key="7">
    <source>
        <dbReference type="ARBA" id="ARBA00022729"/>
    </source>
</evidence>
<dbReference type="GO" id="GO:0009791">
    <property type="term" value="P:post-embryonic development"/>
    <property type="evidence" value="ECO:0007669"/>
    <property type="project" value="UniProtKB-ARBA"/>
</dbReference>
<keyword evidence="6" id="KW-0812">Transmembrane</keyword>
<dbReference type="PANTHER" id="PTHR45974:SF266">
    <property type="entry name" value="LEUCINE-RICH REPEAT RECEPTOR PROTEIN KINASE HPCA1"/>
    <property type="match status" value="1"/>
</dbReference>
<evidence type="ECO:0000313" key="18">
    <source>
        <dbReference type="Proteomes" id="UP000324897"/>
    </source>
</evidence>
<dbReference type="Gramene" id="TVT98359">
    <property type="protein sequence ID" value="TVT98359"/>
    <property type="gene ID" value="EJB05_56340"/>
</dbReference>
<evidence type="ECO:0000259" key="16">
    <source>
        <dbReference type="Pfam" id="PF08263"/>
    </source>
</evidence>
<sequence>MAMRSLSLLLLLMLAASVSISAAHADDEAALLAFKVAAISSGYDNPLASWNGSAGGYCSWEGVRCRGRHRRVVALTLPSHGLNGVLSPAIGNLSSLRTLNLSFNGFSGEIPATIGRLHRLHTLDLGPQQLLWQLEGTIPSSLGDISGIQYLALAFNNLSRELQANMLHGVIPIDIGSRFPRMRTLNLLGNRFTGPIPDSFSNLTTLQVLDLAENRMSGYVPRTLGRLRALQHLLLYKNKLEAGDRVGWEFITSLSNCSQLQFLSLSRNAALTGQLPNSIGNLSKTLQILRFENTGISVSIPSSIGNLVGLQFLGASNNSISGVIPGSIGKLENLVQIGLFNTHLSGPIPPSIGNLSKLILLDAHHAKLEGPIPASLGKLGNLVDLDLSWNHLNGWVPIEIFNLTLLSSFLDLSYNALSGSIPSQVGSLRNLNNMVLSGNRLSGEIPDSIGECTVLQQLQLDNNLFKASIPQSLWDIKGLNTLNLSMNKLSGTIPDGIVSVKNLQQLYLAHNNLSGPIPAVLENMTSLSELDLSFNNLQGEVPKEGIFRNMTKFSITGNSELCGGIPQLHLDQCKNTVKKNRTRRLKYLAVALAYGEGSSVSTLGDVYSLGILLLEMFTGRSPTDDMFRGPLDLHKFAEDAYPDRIWEIVDSTIWLHADTYDNTTRSKTENCLVPIIALGISCSKKQPKERTLIESAAAEMHAIRDSYLIFVRSVAASE</sequence>
<keyword evidence="9" id="KW-0547">Nucleotide-binding</keyword>
<evidence type="ECO:0000313" key="17">
    <source>
        <dbReference type="EMBL" id="TVT98359.1"/>
    </source>
</evidence>
<dbReference type="Gene3D" id="3.80.10.10">
    <property type="entry name" value="Ribonuclease Inhibitor"/>
    <property type="match status" value="5"/>
</dbReference>
<dbReference type="SUPFAM" id="SSF52047">
    <property type="entry name" value="RNI-like"/>
    <property type="match status" value="1"/>
</dbReference>
<evidence type="ECO:0000256" key="12">
    <source>
        <dbReference type="ARBA" id="ARBA00022989"/>
    </source>
</evidence>
<dbReference type="AlphaFoldDB" id="A0A5J9SH02"/>
<gene>
    <name evidence="17" type="ORF">EJB05_56340</name>
</gene>
<protein>
    <recommendedName>
        <fullName evidence="2">non-specific serine/threonine protein kinase</fullName>
        <ecNumber evidence="2">2.7.11.1</ecNumber>
    </recommendedName>
</protein>
<dbReference type="SMART" id="SM00369">
    <property type="entry name" value="LRR_TYP"/>
    <property type="match status" value="8"/>
</dbReference>
<keyword evidence="14" id="KW-0325">Glycoprotein</keyword>
<dbReference type="OrthoDB" id="656102at2759"/>
<dbReference type="PANTHER" id="PTHR45974">
    <property type="entry name" value="RECEPTOR-LIKE PROTEIN 55"/>
    <property type="match status" value="1"/>
</dbReference>